<keyword evidence="1" id="KW-0812">Transmembrane</keyword>
<dbReference type="EMBL" id="FPCH01000001">
    <property type="protein sequence ID" value="SFV26049.1"/>
    <property type="molecule type" value="Genomic_DNA"/>
</dbReference>
<name>A0A1I7MUG2_9HYPH</name>
<dbReference type="Proteomes" id="UP000199423">
    <property type="component" value="Unassembled WGS sequence"/>
</dbReference>
<evidence type="ECO:0000313" key="2">
    <source>
        <dbReference type="EMBL" id="SFV26049.1"/>
    </source>
</evidence>
<feature type="transmembrane region" description="Helical" evidence="1">
    <location>
        <begin position="76"/>
        <end position="94"/>
    </location>
</feature>
<dbReference type="STRING" id="51670.SAMN04488557_0303"/>
<gene>
    <name evidence="2" type="ORF">SAMN04488557_0303</name>
</gene>
<dbReference type="OrthoDB" id="8448723at2"/>
<dbReference type="AlphaFoldDB" id="A0A1I7MUG2"/>
<protein>
    <submittedName>
        <fullName evidence="2">Membrane-anchored ribosome-binding protein, inhibits growth in stationary phase, ElaB/YqjD/DUF883 family</fullName>
    </submittedName>
</protein>
<proteinExistence type="predicted"/>
<evidence type="ECO:0000256" key="1">
    <source>
        <dbReference type="SAM" id="Phobius"/>
    </source>
</evidence>
<evidence type="ECO:0000313" key="3">
    <source>
        <dbReference type="Proteomes" id="UP000199423"/>
    </source>
</evidence>
<dbReference type="RefSeq" id="WP_092866112.1">
    <property type="nucleotide sequence ID" value="NZ_FPCH01000001.1"/>
</dbReference>
<keyword evidence="1" id="KW-1133">Transmembrane helix</keyword>
<keyword evidence="3" id="KW-1185">Reference proteome</keyword>
<organism evidence="2 3">
    <name type="scientific">Hyphomicrobium facile</name>
    <dbReference type="NCBI Taxonomy" id="51670"/>
    <lineage>
        <taxon>Bacteria</taxon>
        <taxon>Pseudomonadati</taxon>
        <taxon>Pseudomonadota</taxon>
        <taxon>Alphaproteobacteria</taxon>
        <taxon>Hyphomicrobiales</taxon>
        <taxon>Hyphomicrobiaceae</taxon>
        <taxon>Hyphomicrobium</taxon>
    </lineage>
</organism>
<keyword evidence="1" id="KW-0472">Membrane</keyword>
<accession>A0A1I7MUG2</accession>
<sequence length="96" mass="10120">MGRLDTTDEVRSASHDLADRAVDAGLRAVDSLDRAVSSAQDTGQRLAAQTSELSDNLQKVAKNFSKAIDKSVAEQPMTTLGMAVAAGFILGAIWKS</sequence>
<reference evidence="3" key="1">
    <citation type="submission" date="2016-10" db="EMBL/GenBank/DDBJ databases">
        <authorList>
            <person name="Varghese N."/>
            <person name="Submissions S."/>
        </authorList>
    </citation>
    <scope>NUCLEOTIDE SEQUENCE [LARGE SCALE GENOMIC DNA]</scope>
    <source>
        <strain evidence="3">DSM 1565</strain>
    </source>
</reference>